<keyword evidence="2" id="KW-1185">Reference proteome</keyword>
<dbReference type="AlphaFoldDB" id="A0A2J9V0W7"/>
<dbReference type="Proteomes" id="UP000053748">
    <property type="component" value="Unassembled WGS sequence"/>
</dbReference>
<accession>A0A2J9V0W7</accession>
<name>A0A2J9V0W7_VIBMI</name>
<protein>
    <submittedName>
        <fullName evidence="1">Uncharacterized protein</fullName>
    </submittedName>
</protein>
<evidence type="ECO:0000313" key="2">
    <source>
        <dbReference type="Proteomes" id="UP000053748"/>
    </source>
</evidence>
<dbReference type="EMBL" id="LOSJ02000002">
    <property type="protein sequence ID" value="PNM57413.1"/>
    <property type="molecule type" value="Genomic_DNA"/>
</dbReference>
<organism evidence="1 2">
    <name type="scientific">Vibrio mimicus</name>
    <dbReference type="NCBI Taxonomy" id="674"/>
    <lineage>
        <taxon>Bacteria</taxon>
        <taxon>Pseudomonadati</taxon>
        <taxon>Pseudomonadota</taxon>
        <taxon>Gammaproteobacteria</taxon>
        <taxon>Vibrionales</taxon>
        <taxon>Vibrionaceae</taxon>
        <taxon>Vibrio</taxon>
    </lineage>
</organism>
<comment type="caution">
    <text evidence="1">The sequence shown here is derived from an EMBL/GenBank/DDBJ whole genome shotgun (WGS) entry which is preliminary data.</text>
</comment>
<proteinExistence type="predicted"/>
<evidence type="ECO:0000313" key="1">
    <source>
        <dbReference type="EMBL" id="PNM57413.1"/>
    </source>
</evidence>
<sequence>MCMDTAKCTLNGELYTASLFSTLPPNELAHKRKHLICPECQADVYFRKASRNGQSACFVCRTHAIDCSLSSSETQGLESGKVDEEIVHNLNQSFELDINVEITPTTLPTPSENKTHVTLSQLLRNLVNSPEFRKSDKKIVIEDPNTTRNVDNFFVHFYDVNNTNNEDVYGFWGILSDARLDSNGSLWLNAGGIGEVSCVIPCELVDDFYKHYKLEDEEELSGAYTLIIGTKKTSANGKDYIKLKNINHIVIRKISLLSELKNKYFINDKKRLAFLLRNHQKGIFDDELGIKKKHYIDRKAAKEWKIKLLKELHSDKNQEDSSLDYDEVSSYINKIYNRMVGKA</sequence>
<reference evidence="1" key="1">
    <citation type="submission" date="2017-12" db="EMBL/GenBank/DDBJ databases">
        <title>FDA dAtabase for Regulatory Grade micrObial Sequences (FDA-ARGOS): Supporting development and validation of Infectious Disease Dx tests.</title>
        <authorList>
            <person name="Hoffmann M."/>
            <person name="Allard M."/>
            <person name="Evans P."/>
            <person name="Brown E."/>
            <person name="Tallon L.J."/>
            <person name="Sadzewicz L."/>
            <person name="Sengamalay N."/>
            <person name="Ott S."/>
            <person name="Godinez A."/>
            <person name="Nagaraj S."/>
            <person name="Vavikolanu K."/>
            <person name="Aluvathingal J."/>
            <person name="Nadendla S."/>
            <person name="Hobson J."/>
            <person name="Sichtig H."/>
        </authorList>
    </citation>
    <scope>NUCLEOTIDE SEQUENCE [LARGE SCALE GENOMIC DNA]</scope>
    <source>
        <strain evidence="1">FDAARGOS_113</strain>
    </source>
</reference>
<dbReference type="OrthoDB" id="9154076at2"/>
<gene>
    <name evidence="1" type="ORF">AL544_015855</name>
</gene>